<name>A0ABN7PHB4_TIMPD</name>
<evidence type="ECO:0000313" key="1">
    <source>
        <dbReference type="EMBL" id="CAG2066699.1"/>
    </source>
</evidence>
<protein>
    <submittedName>
        <fullName evidence="1">Uncharacterized protein</fullName>
    </submittedName>
</protein>
<gene>
    <name evidence="1" type="ORF">TPAB3V08_LOCUS13642</name>
</gene>
<reference evidence="1" key="1">
    <citation type="submission" date="2021-03" db="EMBL/GenBank/DDBJ databases">
        <authorList>
            <person name="Tran Van P."/>
        </authorList>
    </citation>
    <scope>NUCLEOTIDE SEQUENCE</scope>
</reference>
<dbReference type="EMBL" id="CAJPIN010057741">
    <property type="protein sequence ID" value="CAG2066699.1"/>
    <property type="molecule type" value="Genomic_DNA"/>
</dbReference>
<comment type="caution">
    <text evidence="1">The sequence shown here is derived from an EMBL/GenBank/DDBJ whole genome shotgun (WGS) entry which is preliminary data.</text>
</comment>
<dbReference type="Proteomes" id="UP001153148">
    <property type="component" value="Unassembled WGS sequence"/>
</dbReference>
<keyword evidence="2" id="KW-1185">Reference proteome</keyword>
<proteinExistence type="predicted"/>
<sequence>MLTYCGLRRRKVEIRGNVPTFTLRETSGKPFRENYPQYTQLCSNHDLIVIDSLVYCDSSTLAHVATKEALPVACRGVLPV</sequence>
<organism evidence="1 2">
    <name type="scientific">Timema podura</name>
    <name type="common">Walking stick</name>
    <dbReference type="NCBI Taxonomy" id="61482"/>
    <lineage>
        <taxon>Eukaryota</taxon>
        <taxon>Metazoa</taxon>
        <taxon>Ecdysozoa</taxon>
        <taxon>Arthropoda</taxon>
        <taxon>Hexapoda</taxon>
        <taxon>Insecta</taxon>
        <taxon>Pterygota</taxon>
        <taxon>Neoptera</taxon>
        <taxon>Polyneoptera</taxon>
        <taxon>Phasmatodea</taxon>
        <taxon>Timematodea</taxon>
        <taxon>Timematoidea</taxon>
        <taxon>Timematidae</taxon>
        <taxon>Timema</taxon>
    </lineage>
</organism>
<evidence type="ECO:0000313" key="2">
    <source>
        <dbReference type="Proteomes" id="UP001153148"/>
    </source>
</evidence>
<accession>A0ABN7PHB4</accession>